<proteinExistence type="predicted"/>
<organism evidence="1 2">
    <name type="scientific">Helicobacter pylori UM114</name>
    <dbReference type="NCBI Taxonomy" id="1355531"/>
    <lineage>
        <taxon>Bacteria</taxon>
        <taxon>Pseudomonadati</taxon>
        <taxon>Campylobacterota</taxon>
        <taxon>Epsilonproteobacteria</taxon>
        <taxon>Campylobacterales</taxon>
        <taxon>Helicobacteraceae</taxon>
        <taxon>Helicobacter</taxon>
    </lineage>
</organism>
<dbReference type="Proteomes" id="UP000015605">
    <property type="component" value="Unassembled WGS sequence"/>
</dbReference>
<dbReference type="EMBL" id="AUSS01000009">
    <property type="protein sequence ID" value="EPZ93280.1"/>
    <property type="molecule type" value="Genomic_DNA"/>
</dbReference>
<sequence>MACFLQDLFNCKKCFEYFLNKMRNNKQRLF</sequence>
<accession>T0F460</accession>
<comment type="caution">
    <text evidence="1">The sequence shown here is derived from an EMBL/GenBank/DDBJ whole genome shotgun (WGS) entry which is preliminary data.</text>
</comment>
<name>T0F460_HELPX</name>
<gene>
    <name evidence="1" type="ORF">N207_06850</name>
</gene>
<evidence type="ECO:0000313" key="1">
    <source>
        <dbReference type="EMBL" id="EPZ93280.1"/>
    </source>
</evidence>
<evidence type="ECO:0000313" key="2">
    <source>
        <dbReference type="Proteomes" id="UP000015605"/>
    </source>
</evidence>
<protein>
    <submittedName>
        <fullName evidence="1">Uncharacterized protein</fullName>
    </submittedName>
</protein>
<dbReference type="AlphaFoldDB" id="T0F460"/>
<reference evidence="1 2" key="1">
    <citation type="journal article" date="2013" name="Genome Announc.">
        <title>Multiple genome sequences of Helicobacter pylori strains of diverse disease and antibiotic resistance backgrounds from Malaysia.</title>
        <authorList>
            <person name="Rehvathy V."/>
            <person name="Tan M.H."/>
            <person name="Gunaletchumy S.P."/>
            <person name="Teh X."/>
            <person name="Wang S."/>
            <person name="Baybayan P."/>
            <person name="Singh S."/>
            <person name="Ashby M."/>
            <person name="Kaakoush N.O."/>
            <person name="Mitchell H.M."/>
            <person name="Croft L.J."/>
            <person name="Goh K.L."/>
            <person name="Loke M.F."/>
            <person name="Vadivelu J."/>
        </authorList>
    </citation>
    <scope>NUCLEOTIDE SEQUENCE [LARGE SCALE GENOMIC DNA]</scope>
    <source>
        <strain evidence="1 2">UM114</strain>
    </source>
</reference>